<reference evidence="4" key="1">
    <citation type="submission" date="2019-08" db="EMBL/GenBank/DDBJ databases">
        <title>Seonamhaeicola sediminis sp. nov., isolated from marine sediment.</title>
        <authorList>
            <person name="Cao W.R."/>
        </authorList>
    </citation>
    <scope>NUCLEOTIDE SEQUENCE [LARGE SCALE GENOMIC DNA]</scope>
    <source>
        <strain evidence="4">Gy8</strain>
    </source>
</reference>
<evidence type="ECO:0000256" key="1">
    <source>
        <dbReference type="SAM" id="Phobius"/>
    </source>
</evidence>
<name>A0A5C7AWP5_9FLAO</name>
<keyword evidence="1" id="KW-0812">Transmembrane</keyword>
<comment type="caution">
    <text evidence="3">The sequence shown here is derived from an EMBL/GenBank/DDBJ whole genome shotgun (WGS) entry which is preliminary data.</text>
</comment>
<organism evidence="3 4">
    <name type="scientific">Seonamhaeicola algicola</name>
    <dbReference type="NCBI Taxonomy" id="1719036"/>
    <lineage>
        <taxon>Bacteria</taxon>
        <taxon>Pseudomonadati</taxon>
        <taxon>Bacteroidota</taxon>
        <taxon>Flavobacteriia</taxon>
        <taxon>Flavobacteriales</taxon>
        <taxon>Flavobacteriaceae</taxon>
    </lineage>
</organism>
<keyword evidence="4" id="KW-1185">Reference proteome</keyword>
<sequence>MKKNMDIIDRLLRGVIALVIVILSITGVLTGTASTILLILAGVFILTSITGNCPLYVLFKVNTCRVKTKN</sequence>
<proteinExistence type="predicted"/>
<dbReference type="InterPro" id="IPR021309">
    <property type="entry name" value="YgaP-like_TM"/>
</dbReference>
<accession>A0A5C7AWP5</accession>
<evidence type="ECO:0000313" key="3">
    <source>
        <dbReference type="EMBL" id="TXE12113.1"/>
    </source>
</evidence>
<feature type="domain" description="Inner membrane protein YgaP-like transmembrane" evidence="2">
    <location>
        <begin position="1"/>
        <end position="66"/>
    </location>
</feature>
<evidence type="ECO:0000259" key="2">
    <source>
        <dbReference type="Pfam" id="PF11127"/>
    </source>
</evidence>
<gene>
    <name evidence="3" type="ORF">FUA26_08310</name>
</gene>
<protein>
    <submittedName>
        <fullName evidence="3">DUF2892 domain-containing protein</fullName>
    </submittedName>
</protein>
<dbReference type="OrthoDB" id="9804804at2"/>
<dbReference type="Pfam" id="PF11127">
    <property type="entry name" value="YgaP-like_TM"/>
    <property type="match status" value="1"/>
</dbReference>
<feature type="transmembrane region" description="Helical" evidence="1">
    <location>
        <begin position="12"/>
        <end position="30"/>
    </location>
</feature>
<dbReference type="Proteomes" id="UP000321790">
    <property type="component" value="Unassembled WGS sequence"/>
</dbReference>
<dbReference type="EMBL" id="VOSC01000019">
    <property type="protein sequence ID" value="TXE12113.1"/>
    <property type="molecule type" value="Genomic_DNA"/>
</dbReference>
<dbReference type="AlphaFoldDB" id="A0A5C7AWP5"/>
<evidence type="ECO:0000313" key="4">
    <source>
        <dbReference type="Proteomes" id="UP000321790"/>
    </source>
</evidence>
<feature type="transmembrane region" description="Helical" evidence="1">
    <location>
        <begin position="36"/>
        <end position="59"/>
    </location>
</feature>
<keyword evidence="1" id="KW-1133">Transmembrane helix</keyword>
<keyword evidence="1" id="KW-0472">Membrane</keyword>